<sequence length="198" mass="21936">MSDPTDCATTAPCLLHQHYFVELRGFAHPVPLSVRSFQAHEQLGDSYQITVLLPHPDELTRGDIVGKDATFRIVSVEGATRHFAGCVTAFDRIKRTKDEYIYRFVIEPHYISAHPFLAVPRIDGFEFSQDHAVAVAVADGGWRGRCLAHRADHRAVDHPADEPYYAPCTVAYLRGGTAIVRCTRPCRASSGVAKAEFA</sequence>
<evidence type="ECO:0008006" key="3">
    <source>
        <dbReference type="Google" id="ProtNLM"/>
    </source>
</evidence>
<comment type="caution">
    <text evidence="1">The sequence shown here is derived from an EMBL/GenBank/DDBJ whole genome shotgun (WGS) entry which is preliminary data.</text>
</comment>
<evidence type="ECO:0000313" key="2">
    <source>
        <dbReference type="Proteomes" id="UP000254258"/>
    </source>
</evidence>
<name>A0A370WXQ5_9GAMM</name>
<protein>
    <recommendedName>
        <fullName evidence="3">Type VI secretion system tip protein VgrG</fullName>
    </recommendedName>
</protein>
<proteinExistence type="predicted"/>
<dbReference type="EMBL" id="QRBE01000007">
    <property type="protein sequence ID" value="RDS80765.1"/>
    <property type="molecule type" value="Genomic_DNA"/>
</dbReference>
<evidence type="ECO:0000313" key="1">
    <source>
        <dbReference type="EMBL" id="RDS80765.1"/>
    </source>
</evidence>
<dbReference type="OrthoDB" id="1907165at2"/>
<dbReference type="Pfam" id="PF05954">
    <property type="entry name" value="Phage_GPD"/>
    <property type="match status" value="1"/>
</dbReference>
<accession>A0A370WXQ5</accession>
<reference evidence="1 2" key="1">
    <citation type="submission" date="2018-07" db="EMBL/GenBank/DDBJ databases">
        <title>Dyella monticola sp. nov. and Dyella psychrodurans sp. nov. isolated from monsoon evergreen broad-leaved forest soil of Dinghu Mountain, China.</title>
        <authorList>
            <person name="Gao Z."/>
            <person name="Qiu L."/>
        </authorList>
    </citation>
    <scope>NUCLEOTIDE SEQUENCE [LARGE SCALE GENOMIC DNA]</scope>
    <source>
        <strain evidence="1 2">4G-K06</strain>
    </source>
</reference>
<dbReference type="Gene3D" id="2.30.110.50">
    <property type="match status" value="1"/>
</dbReference>
<organism evidence="1 2">
    <name type="scientific">Dyella monticola</name>
    <dbReference type="NCBI Taxonomy" id="1927958"/>
    <lineage>
        <taxon>Bacteria</taxon>
        <taxon>Pseudomonadati</taxon>
        <taxon>Pseudomonadota</taxon>
        <taxon>Gammaproteobacteria</taxon>
        <taxon>Lysobacterales</taxon>
        <taxon>Rhodanobacteraceae</taxon>
        <taxon>Dyella</taxon>
    </lineage>
</organism>
<dbReference type="Proteomes" id="UP000254258">
    <property type="component" value="Unassembled WGS sequence"/>
</dbReference>
<gene>
    <name evidence="1" type="ORF">DWU98_12460</name>
</gene>
<dbReference type="AlphaFoldDB" id="A0A370WXQ5"/>
<dbReference type="SUPFAM" id="SSF69279">
    <property type="entry name" value="Phage tail proteins"/>
    <property type="match status" value="1"/>
</dbReference>
<keyword evidence="2" id="KW-1185">Reference proteome</keyword>